<proteinExistence type="predicted"/>
<organism evidence="1 2">
    <name type="scientific">Duganella levis</name>
    <dbReference type="NCBI Taxonomy" id="2692169"/>
    <lineage>
        <taxon>Bacteria</taxon>
        <taxon>Pseudomonadati</taxon>
        <taxon>Pseudomonadota</taxon>
        <taxon>Betaproteobacteria</taxon>
        <taxon>Burkholderiales</taxon>
        <taxon>Oxalobacteraceae</taxon>
        <taxon>Telluria group</taxon>
        <taxon>Duganella</taxon>
    </lineage>
</organism>
<sequence>MILPNYFPAQRAAALSKVAAVDAMTQAVTHFREAAFEAVCGDILAAFAGLPALTEVRVRYGAVTLEAFGLNEEPAGEPEERGDISLKITLAPSLAMTGASVAEWDASPAAFFARYFPLRKMGLGTWHIRRDDAEVRDFLAWCERDDTDYPAYRHCLLPLMLKAQLSFGYFFLHHDCQVQG</sequence>
<gene>
    <name evidence="1" type="ORF">GTP69_10995</name>
</gene>
<accession>A0ABW9VZ74</accession>
<dbReference type="EMBL" id="WWCT01000007">
    <property type="protein sequence ID" value="MYN26935.1"/>
    <property type="molecule type" value="Genomic_DNA"/>
</dbReference>
<name>A0ABW9VZ74_9BURK</name>
<dbReference type="Proteomes" id="UP000642144">
    <property type="component" value="Unassembled WGS sequence"/>
</dbReference>
<comment type="caution">
    <text evidence="1">The sequence shown here is derived from an EMBL/GenBank/DDBJ whole genome shotgun (WGS) entry which is preliminary data.</text>
</comment>
<evidence type="ECO:0000313" key="1">
    <source>
        <dbReference type="EMBL" id="MYN26935.1"/>
    </source>
</evidence>
<dbReference type="RefSeq" id="WP_161054939.1">
    <property type="nucleotide sequence ID" value="NZ_WWCT01000007.1"/>
</dbReference>
<protein>
    <submittedName>
        <fullName evidence="1">Uncharacterized protein</fullName>
    </submittedName>
</protein>
<evidence type="ECO:0000313" key="2">
    <source>
        <dbReference type="Proteomes" id="UP000642144"/>
    </source>
</evidence>
<keyword evidence="2" id="KW-1185">Reference proteome</keyword>
<reference evidence="1 2" key="1">
    <citation type="submission" date="2019-12" db="EMBL/GenBank/DDBJ databases">
        <title>Novel species isolated from a subtropical stream in China.</title>
        <authorList>
            <person name="Lu H."/>
        </authorList>
    </citation>
    <scope>NUCLEOTIDE SEQUENCE [LARGE SCALE GENOMIC DNA]</scope>
    <source>
        <strain evidence="1 2">CY42W</strain>
    </source>
</reference>